<dbReference type="EMBL" id="JAQFWQ010000010">
    <property type="protein sequence ID" value="MDA2810086.1"/>
    <property type="molecule type" value="Genomic_DNA"/>
</dbReference>
<comment type="caution">
    <text evidence="9">The sequence shown here is derived from an EMBL/GenBank/DDBJ whole genome shotgun (WGS) entry which is preliminary data.</text>
</comment>
<evidence type="ECO:0000256" key="7">
    <source>
        <dbReference type="RuleBase" id="RU363032"/>
    </source>
</evidence>
<accession>A0ABT4TZF6</accession>
<keyword evidence="10" id="KW-1185">Reference proteome</keyword>
<evidence type="ECO:0000256" key="4">
    <source>
        <dbReference type="ARBA" id="ARBA00022692"/>
    </source>
</evidence>
<reference evidence="9 10" key="1">
    <citation type="submission" date="2023-01" db="EMBL/GenBank/DDBJ databases">
        <title>Draft genome sequence of Nocardiopsis sp. RSe5-2 isolated from halophytes.</title>
        <authorList>
            <person name="Duangmal K."/>
            <person name="Chantavorakit T."/>
        </authorList>
    </citation>
    <scope>NUCLEOTIDE SEQUENCE [LARGE SCALE GENOMIC DNA]</scope>
    <source>
        <strain evidence="9 10">RSe5-2</strain>
    </source>
</reference>
<feature type="transmembrane region" description="Helical" evidence="7">
    <location>
        <begin position="136"/>
        <end position="160"/>
    </location>
</feature>
<comment type="subcellular location">
    <subcellularLocation>
        <location evidence="1 7">Cell membrane</location>
        <topology evidence="1 7">Multi-pass membrane protein</topology>
    </subcellularLocation>
</comment>
<feature type="transmembrane region" description="Helical" evidence="7">
    <location>
        <begin position="12"/>
        <end position="31"/>
    </location>
</feature>
<name>A0ABT4TZF6_9ACTN</name>
<evidence type="ECO:0000259" key="8">
    <source>
        <dbReference type="PROSITE" id="PS50928"/>
    </source>
</evidence>
<dbReference type="CDD" id="cd06261">
    <property type="entry name" value="TM_PBP2"/>
    <property type="match status" value="1"/>
</dbReference>
<feature type="transmembrane region" description="Helical" evidence="7">
    <location>
        <begin position="244"/>
        <end position="266"/>
    </location>
</feature>
<evidence type="ECO:0000256" key="5">
    <source>
        <dbReference type="ARBA" id="ARBA00022989"/>
    </source>
</evidence>
<keyword evidence="3" id="KW-1003">Cell membrane</keyword>
<keyword evidence="5 7" id="KW-1133">Transmembrane helix</keyword>
<evidence type="ECO:0000256" key="6">
    <source>
        <dbReference type="ARBA" id="ARBA00023136"/>
    </source>
</evidence>
<dbReference type="PANTHER" id="PTHR30465:SF0">
    <property type="entry name" value="OLIGOPEPTIDE TRANSPORT SYSTEM PERMEASE PROTEIN APPB"/>
    <property type="match status" value="1"/>
</dbReference>
<evidence type="ECO:0000313" key="10">
    <source>
        <dbReference type="Proteomes" id="UP001527866"/>
    </source>
</evidence>
<comment type="similarity">
    <text evidence="7">Belongs to the binding-protein-dependent transport system permease family.</text>
</comment>
<keyword evidence="2 7" id="KW-0813">Transport</keyword>
<evidence type="ECO:0000256" key="1">
    <source>
        <dbReference type="ARBA" id="ARBA00004651"/>
    </source>
</evidence>
<evidence type="ECO:0000256" key="3">
    <source>
        <dbReference type="ARBA" id="ARBA00022475"/>
    </source>
</evidence>
<keyword evidence="4 7" id="KW-0812">Transmembrane</keyword>
<keyword evidence="6 7" id="KW-0472">Membrane</keyword>
<feature type="transmembrane region" description="Helical" evidence="7">
    <location>
        <begin position="103"/>
        <end position="124"/>
    </location>
</feature>
<gene>
    <name evidence="9" type="ORF">O4J56_05500</name>
</gene>
<protein>
    <submittedName>
        <fullName evidence="9">ABC transporter permease</fullName>
    </submittedName>
</protein>
<proteinExistence type="inferred from homology"/>
<evidence type="ECO:0000313" key="9">
    <source>
        <dbReference type="EMBL" id="MDA2810086.1"/>
    </source>
</evidence>
<dbReference type="SUPFAM" id="SSF161098">
    <property type="entry name" value="MetI-like"/>
    <property type="match status" value="1"/>
</dbReference>
<organism evidence="9 10">
    <name type="scientific">Nocardiopsis endophytica</name>
    <dbReference type="NCBI Taxonomy" id="3018445"/>
    <lineage>
        <taxon>Bacteria</taxon>
        <taxon>Bacillati</taxon>
        <taxon>Actinomycetota</taxon>
        <taxon>Actinomycetes</taxon>
        <taxon>Streptosporangiales</taxon>
        <taxon>Nocardiopsidaceae</taxon>
        <taxon>Nocardiopsis</taxon>
    </lineage>
</organism>
<dbReference type="Gene3D" id="1.10.3720.10">
    <property type="entry name" value="MetI-like"/>
    <property type="match status" value="1"/>
</dbReference>
<dbReference type="Proteomes" id="UP001527866">
    <property type="component" value="Unassembled WGS sequence"/>
</dbReference>
<feature type="transmembrane region" description="Helical" evidence="7">
    <location>
        <begin position="292"/>
        <end position="320"/>
    </location>
</feature>
<feature type="transmembrane region" description="Helical" evidence="7">
    <location>
        <begin position="194"/>
        <end position="212"/>
    </location>
</feature>
<dbReference type="PROSITE" id="PS50928">
    <property type="entry name" value="ABC_TM1"/>
    <property type="match status" value="1"/>
</dbReference>
<sequence>MWLFLVRRLVNYLVLIVVATTCAYLLAASALSPRVNYENQSPRPSEAAVDARLDELNLNDKTPLAERWMVWAGDVVTGDFGKTVTGSSVNDQMEIRVLVSLRLIVAGTVLGATAGVAIGAYAAVKQYGLFDQLSTGAAFTVLAVPAVVVAITLQVIAIWLNGAAGQTLLVFNGEATPSLDAGFFGTVWDRLKHMFLPTVALALGQFAVFSRYQRNMMLDVLGSDFVRTARAKGLTRRAALLKHALRTALIPTVTYFTFTFGVMMAGTTFTEKVYNWKGMGSWLIDSIATNDVHAVAAVSCFMAVCVMAAAFLSDLLYAWLDPRVRVG</sequence>
<dbReference type="PANTHER" id="PTHR30465">
    <property type="entry name" value="INNER MEMBRANE ABC TRANSPORTER"/>
    <property type="match status" value="1"/>
</dbReference>
<dbReference type="InterPro" id="IPR035906">
    <property type="entry name" value="MetI-like_sf"/>
</dbReference>
<dbReference type="RefSeq" id="WP_270684041.1">
    <property type="nucleotide sequence ID" value="NZ_JAQFWQ010000010.1"/>
</dbReference>
<feature type="domain" description="ABC transmembrane type-1" evidence="8">
    <location>
        <begin position="97"/>
        <end position="313"/>
    </location>
</feature>
<evidence type="ECO:0000256" key="2">
    <source>
        <dbReference type="ARBA" id="ARBA00022448"/>
    </source>
</evidence>
<dbReference type="InterPro" id="IPR000515">
    <property type="entry name" value="MetI-like"/>
</dbReference>
<dbReference type="Pfam" id="PF00528">
    <property type="entry name" value="BPD_transp_1"/>
    <property type="match status" value="1"/>
</dbReference>